<dbReference type="EMBL" id="SRPW01001856">
    <property type="protein sequence ID" value="KAG5998464.1"/>
    <property type="molecule type" value="Genomic_DNA"/>
</dbReference>
<evidence type="ECO:0000313" key="2">
    <source>
        <dbReference type="EMBL" id="KAG5998464.1"/>
    </source>
</evidence>
<feature type="compositionally biased region" description="Gly residues" evidence="1">
    <location>
        <begin position="31"/>
        <end position="43"/>
    </location>
</feature>
<accession>A0A9P7SYD9</accession>
<gene>
    <name evidence="2" type="ORF">E4U43_002409</name>
</gene>
<evidence type="ECO:0000256" key="1">
    <source>
        <dbReference type="SAM" id="MobiDB-lite"/>
    </source>
</evidence>
<sequence>MSKGAAQTSCRRSALRGVLCQSVRKKREQGSGCGDGGGGGGGGGDDDDDGDDAAAADDDENRHARRRSPLPSQESLSFHHVIRPKAELIRISLMMQCIFPAFNMYNHRVSNTGACDAWQN</sequence>
<keyword evidence="3" id="KW-1185">Reference proteome</keyword>
<protein>
    <submittedName>
        <fullName evidence="2">Uncharacterized protein</fullName>
    </submittedName>
</protein>
<evidence type="ECO:0000313" key="3">
    <source>
        <dbReference type="Proteomes" id="UP000748025"/>
    </source>
</evidence>
<proteinExistence type="predicted"/>
<feature type="region of interest" description="Disordered" evidence="1">
    <location>
        <begin position="21"/>
        <end position="77"/>
    </location>
</feature>
<feature type="compositionally biased region" description="Acidic residues" evidence="1">
    <location>
        <begin position="44"/>
        <end position="59"/>
    </location>
</feature>
<name>A0A9P7SYD9_9HYPO</name>
<dbReference type="Proteomes" id="UP000748025">
    <property type="component" value="Unassembled WGS sequence"/>
</dbReference>
<organism evidence="2 3">
    <name type="scientific">Claviceps pusilla</name>
    <dbReference type="NCBI Taxonomy" id="123648"/>
    <lineage>
        <taxon>Eukaryota</taxon>
        <taxon>Fungi</taxon>
        <taxon>Dikarya</taxon>
        <taxon>Ascomycota</taxon>
        <taxon>Pezizomycotina</taxon>
        <taxon>Sordariomycetes</taxon>
        <taxon>Hypocreomycetidae</taxon>
        <taxon>Hypocreales</taxon>
        <taxon>Clavicipitaceae</taxon>
        <taxon>Claviceps</taxon>
    </lineage>
</organism>
<dbReference type="AlphaFoldDB" id="A0A9P7SYD9"/>
<reference evidence="2" key="1">
    <citation type="journal article" date="2020" name="bioRxiv">
        <title>Whole genome comparisons of ergot fungi reveals the divergence and evolution of species within the genus Claviceps are the result of varying mechanisms driving genome evolution and host range expansion.</title>
        <authorList>
            <person name="Wyka S.A."/>
            <person name="Mondo S.J."/>
            <person name="Liu M."/>
            <person name="Dettman J."/>
            <person name="Nalam V."/>
            <person name="Broders K.D."/>
        </authorList>
    </citation>
    <scope>NUCLEOTIDE SEQUENCE</scope>
    <source>
        <strain evidence="2">CCC 602</strain>
    </source>
</reference>
<comment type="caution">
    <text evidence="2">The sequence shown here is derived from an EMBL/GenBank/DDBJ whole genome shotgun (WGS) entry which is preliminary data.</text>
</comment>